<sequence length="157" mass="15054">MAHGRPVALAATAVLVSEAAGVAVLHWILGVMVDRQDMSLAGLDPRVAAVSAWAGGAVLAVLLLLCGALLLRTALTGRAPGRPARVLLAGVAVGHGVLGAVAAALVGWAAFAVVMAALGVLVLALSSPVSPAGGQGAEGAGDTAPGAAGAPLRPTTP</sequence>
<keyword evidence="2" id="KW-1133">Transmembrane helix</keyword>
<keyword evidence="2" id="KW-0812">Transmembrane</keyword>
<feature type="transmembrane region" description="Helical" evidence="2">
    <location>
        <begin position="7"/>
        <end position="29"/>
    </location>
</feature>
<evidence type="ECO:0000256" key="1">
    <source>
        <dbReference type="SAM" id="MobiDB-lite"/>
    </source>
</evidence>
<feature type="compositionally biased region" description="Low complexity" evidence="1">
    <location>
        <begin position="140"/>
        <end position="150"/>
    </location>
</feature>
<organism evidence="3 4">
    <name type="scientific">Streptomyces carminius</name>
    <dbReference type="NCBI Taxonomy" id="2665496"/>
    <lineage>
        <taxon>Bacteria</taxon>
        <taxon>Bacillati</taxon>
        <taxon>Actinomycetota</taxon>
        <taxon>Actinomycetes</taxon>
        <taxon>Kitasatosporales</taxon>
        <taxon>Streptomycetaceae</taxon>
        <taxon>Streptomyces</taxon>
    </lineage>
</organism>
<comment type="caution">
    <text evidence="3">The sequence shown here is derived from an EMBL/GenBank/DDBJ whole genome shotgun (WGS) entry which is preliminary data.</text>
</comment>
<reference evidence="3 4" key="1">
    <citation type="submission" date="2017-11" db="EMBL/GenBank/DDBJ databases">
        <title>Streptomyces carmine sp. nov., a novel actinomycete isolated from Sophora alopecuroides in Xinjiang, China.</title>
        <authorList>
            <person name="Wang Y."/>
            <person name="Luo X."/>
            <person name="Wan C."/>
            <person name="Zhang L."/>
        </authorList>
    </citation>
    <scope>NUCLEOTIDE SEQUENCE [LARGE SCALE GENOMIC DNA]</scope>
    <source>
        <strain evidence="3 4">TRM SA0054</strain>
    </source>
</reference>
<feature type="transmembrane region" description="Helical" evidence="2">
    <location>
        <begin position="108"/>
        <end position="125"/>
    </location>
</feature>
<feature type="transmembrane region" description="Helical" evidence="2">
    <location>
        <begin position="49"/>
        <end position="71"/>
    </location>
</feature>
<name>A0A2M8LXJ8_9ACTN</name>
<evidence type="ECO:0000313" key="4">
    <source>
        <dbReference type="Proteomes" id="UP000230407"/>
    </source>
</evidence>
<evidence type="ECO:0000313" key="3">
    <source>
        <dbReference type="EMBL" id="PJE96698.1"/>
    </source>
</evidence>
<accession>A0A2M8LXJ8</accession>
<keyword evidence="4" id="KW-1185">Reference proteome</keyword>
<gene>
    <name evidence="3" type="ORF">CUT44_16825</name>
</gene>
<feature type="region of interest" description="Disordered" evidence="1">
    <location>
        <begin position="133"/>
        <end position="157"/>
    </location>
</feature>
<protein>
    <submittedName>
        <fullName evidence="3">Uncharacterized protein</fullName>
    </submittedName>
</protein>
<dbReference type="AlphaFoldDB" id="A0A2M8LXJ8"/>
<evidence type="ECO:0000256" key="2">
    <source>
        <dbReference type="SAM" id="Phobius"/>
    </source>
</evidence>
<proteinExistence type="predicted"/>
<dbReference type="Proteomes" id="UP000230407">
    <property type="component" value="Unassembled WGS sequence"/>
</dbReference>
<dbReference type="EMBL" id="PGGW01000057">
    <property type="protein sequence ID" value="PJE96698.1"/>
    <property type="molecule type" value="Genomic_DNA"/>
</dbReference>
<dbReference type="RefSeq" id="WP_100202681.1">
    <property type="nucleotide sequence ID" value="NZ_PGGW01000057.1"/>
</dbReference>
<keyword evidence="2" id="KW-0472">Membrane</keyword>
<feature type="transmembrane region" description="Helical" evidence="2">
    <location>
        <begin position="83"/>
        <end position="102"/>
    </location>
</feature>